<sequence>MTISTWVQHTGLIFASSYTDSSDPPARPSLILAASSSEWSSAEYPPNTRGFLYYHVSPNGSPLSGELRFRLTSSHDPAGFAIGSDFSLSAVCPGRIHFTRSCGDQITNLTSPPSSARTASSRDGHWTSPPRSAAAASLQASDGGADGSDMLKMTPSTLSAFG</sequence>
<keyword evidence="3" id="KW-1185">Reference proteome</keyword>
<gene>
    <name evidence="2" type="ORF">GSI_12420</name>
</gene>
<evidence type="ECO:0000313" key="2">
    <source>
        <dbReference type="EMBL" id="PIL25519.1"/>
    </source>
</evidence>
<dbReference type="OrthoDB" id="2758168at2759"/>
<name>A0A2G8RVI7_9APHY</name>
<feature type="compositionally biased region" description="Low complexity" evidence="1">
    <location>
        <begin position="110"/>
        <end position="119"/>
    </location>
</feature>
<evidence type="ECO:0000313" key="3">
    <source>
        <dbReference type="Proteomes" id="UP000230002"/>
    </source>
</evidence>
<feature type="region of interest" description="Disordered" evidence="1">
    <location>
        <begin position="103"/>
        <end position="162"/>
    </location>
</feature>
<protein>
    <submittedName>
        <fullName evidence="2">Uncharacterized protein</fullName>
    </submittedName>
</protein>
<dbReference type="Proteomes" id="UP000230002">
    <property type="component" value="Unassembled WGS sequence"/>
</dbReference>
<organism evidence="2 3">
    <name type="scientific">Ganoderma sinense ZZ0214-1</name>
    <dbReference type="NCBI Taxonomy" id="1077348"/>
    <lineage>
        <taxon>Eukaryota</taxon>
        <taxon>Fungi</taxon>
        <taxon>Dikarya</taxon>
        <taxon>Basidiomycota</taxon>
        <taxon>Agaricomycotina</taxon>
        <taxon>Agaricomycetes</taxon>
        <taxon>Polyporales</taxon>
        <taxon>Polyporaceae</taxon>
        <taxon>Ganoderma</taxon>
    </lineage>
</organism>
<proteinExistence type="predicted"/>
<evidence type="ECO:0000256" key="1">
    <source>
        <dbReference type="SAM" id="MobiDB-lite"/>
    </source>
</evidence>
<dbReference type="EMBL" id="AYKW01000051">
    <property type="protein sequence ID" value="PIL25519.1"/>
    <property type="molecule type" value="Genomic_DNA"/>
</dbReference>
<dbReference type="AlphaFoldDB" id="A0A2G8RVI7"/>
<accession>A0A2G8RVI7</accession>
<comment type="caution">
    <text evidence="2">The sequence shown here is derived from an EMBL/GenBank/DDBJ whole genome shotgun (WGS) entry which is preliminary data.</text>
</comment>
<reference evidence="2 3" key="1">
    <citation type="journal article" date="2015" name="Sci. Rep.">
        <title>Chromosome-level genome map provides insights into diverse defense mechanisms in the medicinal fungus Ganoderma sinense.</title>
        <authorList>
            <person name="Zhu Y."/>
            <person name="Xu J."/>
            <person name="Sun C."/>
            <person name="Zhou S."/>
            <person name="Xu H."/>
            <person name="Nelson D.R."/>
            <person name="Qian J."/>
            <person name="Song J."/>
            <person name="Luo H."/>
            <person name="Xiang L."/>
            <person name="Li Y."/>
            <person name="Xu Z."/>
            <person name="Ji A."/>
            <person name="Wang L."/>
            <person name="Lu S."/>
            <person name="Hayward A."/>
            <person name="Sun W."/>
            <person name="Li X."/>
            <person name="Schwartz D.C."/>
            <person name="Wang Y."/>
            <person name="Chen S."/>
        </authorList>
    </citation>
    <scope>NUCLEOTIDE SEQUENCE [LARGE SCALE GENOMIC DNA]</scope>
    <source>
        <strain evidence="2 3">ZZ0214-1</strain>
    </source>
</reference>